<reference evidence="2 4" key="2">
    <citation type="submission" date="2019-07" db="EMBL/GenBank/DDBJ databases">
        <title>The pathways for chlorine oxyanion respiration interact through the shared metabolite chlorate.</title>
        <authorList>
            <person name="Barnum T.P."/>
            <person name="Cheng Y."/>
            <person name="Hill K.A."/>
            <person name="Lucas L.N."/>
            <person name="Carlson H.K."/>
            <person name="Coates J.D."/>
        </authorList>
    </citation>
    <scope>NUCLEOTIDE SEQUENCE [LARGE SCALE GENOMIC DNA]</scope>
    <source>
        <strain evidence="2">UCB</strain>
    </source>
</reference>
<evidence type="ECO:0000313" key="2">
    <source>
        <dbReference type="EMBL" id="TVT33254.1"/>
    </source>
</evidence>
<comment type="caution">
    <text evidence="2">The sequence shown here is derived from an EMBL/GenBank/DDBJ whole genome shotgun (WGS) entry which is preliminary data.</text>
</comment>
<organism evidence="2 4">
    <name type="scientific">Marinobacter vinifirmus</name>
    <dbReference type="NCBI Taxonomy" id="355591"/>
    <lineage>
        <taxon>Bacteria</taxon>
        <taxon>Pseudomonadati</taxon>
        <taxon>Pseudomonadota</taxon>
        <taxon>Gammaproteobacteria</taxon>
        <taxon>Pseudomonadales</taxon>
        <taxon>Marinobacteraceae</taxon>
        <taxon>Marinobacter</taxon>
    </lineage>
</organism>
<keyword evidence="3" id="KW-1185">Reference proteome</keyword>
<dbReference type="EMBL" id="NEFY01000012">
    <property type="protein sequence ID" value="OZC35268.1"/>
    <property type="molecule type" value="Genomic_DNA"/>
</dbReference>
<dbReference type="Proteomes" id="UP000319142">
    <property type="component" value="Unassembled WGS sequence"/>
</dbReference>
<proteinExistence type="predicted"/>
<evidence type="ECO:0000313" key="3">
    <source>
        <dbReference type="Proteomes" id="UP000216984"/>
    </source>
</evidence>
<evidence type="ECO:0000313" key="4">
    <source>
        <dbReference type="Proteomes" id="UP000319142"/>
    </source>
</evidence>
<reference evidence="1 3" key="1">
    <citation type="submission" date="2017-06" db="EMBL/GenBank/DDBJ databases">
        <title>Draft genome sequence of the halophilic bacterium Marinobacter vinifirmus FB1.</title>
        <authorList>
            <person name="Stepanov V.G."/>
            <person name="Roberts D.J."/>
            <person name="Fox G.E."/>
        </authorList>
    </citation>
    <scope>NUCLEOTIDE SEQUENCE [LARGE SCALE GENOMIC DNA]</scope>
    <source>
        <strain evidence="1 3">FB1</strain>
    </source>
</reference>
<dbReference type="RefSeq" id="WP_022990050.1">
    <property type="nucleotide sequence ID" value="NZ_NEFY01000012.1"/>
</dbReference>
<protein>
    <submittedName>
        <fullName evidence="2">Uncharacterized protein</fullName>
    </submittedName>
</protein>
<dbReference type="AlphaFoldDB" id="A0A259VYK7"/>
<accession>A0A259VYK7</accession>
<gene>
    <name evidence="1" type="ORF">B9Q17_04995</name>
    <name evidence="2" type="ORF">FHK81_09390</name>
</gene>
<sequence length="66" mass="7485">MTKRSVAVLMLASFFALTGCKDRVIWNDNGKVDEATQDREVWNTNGQVDSGERKIWVNKDGKEVVK</sequence>
<dbReference type="PROSITE" id="PS51257">
    <property type="entry name" value="PROKAR_LIPOPROTEIN"/>
    <property type="match status" value="1"/>
</dbReference>
<name>A0A259VYK7_9GAMM</name>
<dbReference type="EMBL" id="VMRX01000024">
    <property type="protein sequence ID" value="TVT33254.1"/>
    <property type="molecule type" value="Genomic_DNA"/>
</dbReference>
<dbReference type="Proteomes" id="UP000216984">
    <property type="component" value="Unassembled WGS sequence"/>
</dbReference>
<evidence type="ECO:0000313" key="1">
    <source>
        <dbReference type="EMBL" id="OZC35268.1"/>
    </source>
</evidence>